<dbReference type="KEGG" id="bpm:BURPS1710b_3102"/>
<proteinExistence type="inferred from homology"/>
<dbReference type="Gene3D" id="3.40.50.10990">
    <property type="entry name" value="GTP cyclohydrolase II"/>
    <property type="match status" value="1"/>
</dbReference>
<evidence type="ECO:0000313" key="17">
    <source>
        <dbReference type="EMBL" id="ABA50857.1"/>
    </source>
</evidence>
<dbReference type="Gene3D" id="3.90.870.10">
    <property type="entry name" value="DHBP synthase"/>
    <property type="match status" value="1"/>
</dbReference>
<protein>
    <recommendedName>
        <fullName evidence="8 14">3,4-dihydroxy-2-butanone 4-phosphate synthase</fullName>
        <shortName evidence="14">DHBP synthase</shortName>
        <ecNumber evidence="7 14">4.1.99.12</ecNumber>
    </recommendedName>
</protein>
<sequence length="524" mass="56476">MLGLVRPELPPCDARSFDRPGRRASGPSGESRAAEPPRARRTCLRRVRPVRHSRGLPARVPLLSLRFAPHRRAAAGSPPRAGKRTGMPRERPSKPAGKPTPVGPATPPRAARRRPSGQRGGPPRRVRRKPAARGVKYALSLPPDPFMTLASTPDIIAELKAGRMVILVDEEDRENEGDLVLAAEFVTPEAINFMARYGRGLICLTLTQERCKQLNLPLMTYRNGTQYGTAFTVSIEAAEGVTTGISAADRARTIATAVAHDVRPEHIVQPGHVFPIMAQPGGVLVRAGHTEAGCDLTALAGLTPAAVICEIIKDDGTMARLPDLLEFGKEHGLKIGTIADLIHYRSRTESIVERVAERTMQTAHGPFKTVLYRDHPTGSPHIALVRGAPTPNDETPVRVHEPLSVLDLLETGVSTHSWTLDAAMKEIAARELGVIVLLNCGDTKEHLVDVFLAFDEKEKAAELKRRPVDFKTFGIGAQILRDVGVGRMQVLSNPRKLGSMSGYGLEVTGFAPMPGSAAPASGAA</sequence>
<dbReference type="PANTHER" id="PTHR21327:SF34">
    <property type="entry name" value="3,4-DIHYDROXY-2-BUTANONE 4-PHOSPHATE SYNTHASE"/>
    <property type="match status" value="1"/>
</dbReference>
<feature type="binding site" evidence="14">
    <location>
        <position position="174"/>
    </location>
    <ligand>
        <name>Mg(2+)</name>
        <dbReference type="ChEBI" id="CHEBI:18420"/>
        <label>1</label>
    </ligand>
</feature>
<comment type="similarity">
    <text evidence="5">In the N-terminal section; belongs to the DHBP synthase family.</text>
</comment>
<feature type="region of interest" description="Disordered" evidence="15">
    <location>
        <begin position="1"/>
        <end position="134"/>
    </location>
</feature>
<feature type="binding site" evidence="14">
    <location>
        <begin position="286"/>
        <end position="290"/>
    </location>
    <ligand>
        <name>D-ribulose 5-phosphate</name>
        <dbReference type="ChEBI" id="CHEBI:58121"/>
    </ligand>
</feature>
<comment type="cofactor">
    <cofactor evidence="2">
        <name>Mn(2+)</name>
        <dbReference type="ChEBI" id="CHEBI:29035"/>
    </cofactor>
</comment>
<dbReference type="Pfam" id="PF00925">
    <property type="entry name" value="GTP_cyclohydro2"/>
    <property type="match status" value="1"/>
</dbReference>
<keyword evidence="10 14" id="KW-0479">Metal-binding</keyword>
<comment type="cofactor">
    <cofactor evidence="14">
        <name>Mg(2+)</name>
        <dbReference type="ChEBI" id="CHEBI:18420"/>
    </cofactor>
    <cofactor evidence="14">
        <name>Mn(2+)</name>
        <dbReference type="ChEBI" id="CHEBI:29035"/>
    </cofactor>
    <text evidence="14">Binds 2 divalent metal cations per subunit. Magnesium or manganese.</text>
</comment>
<dbReference type="SUPFAM" id="SSF142695">
    <property type="entry name" value="RibA-like"/>
    <property type="match status" value="1"/>
</dbReference>
<feature type="site" description="Essential for catalytic activity" evidence="14">
    <location>
        <position position="310"/>
    </location>
</feature>
<accession>Q3JPM8</accession>
<feature type="binding site" evidence="14">
    <location>
        <begin position="173"/>
        <end position="174"/>
    </location>
    <ligand>
        <name>D-ribulose 5-phosphate</name>
        <dbReference type="ChEBI" id="CHEBI:58121"/>
    </ligand>
</feature>
<evidence type="ECO:0000256" key="9">
    <source>
        <dbReference type="ARBA" id="ARBA00022619"/>
    </source>
</evidence>
<keyword evidence="17" id="KW-0378">Hydrolase</keyword>
<evidence type="ECO:0000256" key="6">
    <source>
        <dbReference type="ARBA" id="ARBA00008976"/>
    </source>
</evidence>
<evidence type="ECO:0000256" key="14">
    <source>
        <dbReference type="HAMAP-Rule" id="MF_00180"/>
    </source>
</evidence>
<dbReference type="EnsemblBacteria" id="ABA50857">
    <property type="protein sequence ID" value="ABA50857"/>
    <property type="gene ID" value="BURPS1710b_3102"/>
</dbReference>
<evidence type="ECO:0000256" key="12">
    <source>
        <dbReference type="ARBA" id="ARBA00023211"/>
    </source>
</evidence>
<keyword evidence="12 14" id="KW-0464">Manganese</keyword>
<evidence type="ECO:0000256" key="10">
    <source>
        <dbReference type="ARBA" id="ARBA00022723"/>
    </source>
</evidence>
<comment type="subunit">
    <text evidence="14">Homodimer.</text>
</comment>
<dbReference type="Proteomes" id="UP000002700">
    <property type="component" value="Chromosome I"/>
</dbReference>
<dbReference type="AlphaFoldDB" id="Q3JPM8"/>
<keyword evidence="13 14" id="KW-0456">Lyase</keyword>
<dbReference type="InterPro" id="IPR017945">
    <property type="entry name" value="DHBP_synth_RibB-like_a/b_dom"/>
</dbReference>
<evidence type="ECO:0000256" key="7">
    <source>
        <dbReference type="ARBA" id="ARBA00012153"/>
    </source>
</evidence>
<keyword evidence="11 14" id="KW-0460">Magnesium</keyword>
<evidence type="ECO:0000256" key="8">
    <source>
        <dbReference type="ARBA" id="ARBA00018836"/>
    </source>
</evidence>
<dbReference type="InterPro" id="IPR036144">
    <property type="entry name" value="RibA-like_sf"/>
</dbReference>
<comment type="catalytic activity">
    <reaction evidence="1 14">
        <text>D-ribulose 5-phosphate = (2S)-2-hydroxy-3-oxobutyl phosphate + formate + H(+)</text>
        <dbReference type="Rhea" id="RHEA:18457"/>
        <dbReference type="ChEBI" id="CHEBI:15378"/>
        <dbReference type="ChEBI" id="CHEBI:15740"/>
        <dbReference type="ChEBI" id="CHEBI:58121"/>
        <dbReference type="ChEBI" id="CHEBI:58830"/>
        <dbReference type="EC" id="4.1.99.12"/>
    </reaction>
</comment>
<feature type="binding site" evidence="14">
    <location>
        <position position="289"/>
    </location>
    <ligand>
        <name>Mg(2+)</name>
        <dbReference type="ChEBI" id="CHEBI:18420"/>
        <label>2</label>
    </ligand>
</feature>
<evidence type="ECO:0000256" key="2">
    <source>
        <dbReference type="ARBA" id="ARBA00001936"/>
    </source>
</evidence>
<dbReference type="SUPFAM" id="SSF55821">
    <property type="entry name" value="YrdC/RibB"/>
    <property type="match status" value="1"/>
</dbReference>
<dbReference type="GO" id="GO:0009231">
    <property type="term" value="P:riboflavin biosynthetic process"/>
    <property type="evidence" value="ECO:0007669"/>
    <property type="project" value="UniProtKB-UniRule"/>
</dbReference>
<evidence type="ECO:0000256" key="4">
    <source>
        <dbReference type="ARBA" id="ARBA00004904"/>
    </source>
</evidence>
<evidence type="ECO:0000256" key="1">
    <source>
        <dbReference type="ARBA" id="ARBA00000141"/>
    </source>
</evidence>
<dbReference type="GO" id="GO:0030145">
    <property type="term" value="F:manganese ion binding"/>
    <property type="evidence" value="ECO:0007669"/>
    <property type="project" value="UniProtKB-UniRule"/>
</dbReference>
<evidence type="ECO:0000259" key="16">
    <source>
        <dbReference type="Pfam" id="PF00925"/>
    </source>
</evidence>
<evidence type="ECO:0000256" key="5">
    <source>
        <dbReference type="ARBA" id="ARBA00005520"/>
    </source>
</evidence>
<dbReference type="InterPro" id="IPR000422">
    <property type="entry name" value="DHBP_synthase_RibB"/>
</dbReference>
<dbReference type="EMBL" id="CP000124">
    <property type="protein sequence ID" value="ABA50857.1"/>
    <property type="molecule type" value="Genomic_DNA"/>
</dbReference>
<dbReference type="HAMAP" id="MF_00180">
    <property type="entry name" value="RibB"/>
    <property type="match status" value="1"/>
</dbReference>
<evidence type="ECO:0000256" key="15">
    <source>
        <dbReference type="SAM" id="MobiDB-lite"/>
    </source>
</evidence>
<feature type="domain" description="GTP cyclohydrolase II" evidence="16">
    <location>
        <begin position="353"/>
        <end position="511"/>
    </location>
</feature>
<dbReference type="Pfam" id="PF00926">
    <property type="entry name" value="DHBP_synthase"/>
    <property type="match status" value="1"/>
</dbReference>
<dbReference type="InterPro" id="IPR032677">
    <property type="entry name" value="GTP_cyclohydro_II"/>
</dbReference>
<dbReference type="GO" id="GO:0000287">
    <property type="term" value="F:magnesium ion binding"/>
    <property type="evidence" value="ECO:0007669"/>
    <property type="project" value="UniProtKB-UniRule"/>
</dbReference>
<evidence type="ECO:0000256" key="13">
    <source>
        <dbReference type="ARBA" id="ARBA00023239"/>
    </source>
</evidence>
<dbReference type="GO" id="GO:0003935">
    <property type="term" value="F:GTP cyclohydrolase II activity"/>
    <property type="evidence" value="ECO:0007669"/>
    <property type="project" value="TreeGrafter"/>
</dbReference>
<dbReference type="PANTHER" id="PTHR21327">
    <property type="entry name" value="GTP CYCLOHYDROLASE II-RELATED"/>
    <property type="match status" value="1"/>
</dbReference>
<comment type="function">
    <text evidence="3 14">Catalyzes the conversion of D-ribulose 5-phosphate to formate and 3,4-dihydroxy-2-butanone 4-phosphate.</text>
</comment>
<comment type="pathway">
    <text evidence="4 14">Cofactor biosynthesis; riboflavin biosynthesis; 2-hydroxy-3-oxobutyl phosphate from D-ribulose 5-phosphate: step 1/1.</text>
</comment>
<feature type="binding site" evidence="14">
    <location>
        <position position="178"/>
    </location>
    <ligand>
        <name>D-ribulose 5-phosphate</name>
        <dbReference type="ChEBI" id="CHEBI:58121"/>
    </ligand>
</feature>
<feature type="site" description="Essential for catalytic activity" evidence="14">
    <location>
        <position position="272"/>
    </location>
</feature>
<dbReference type="GO" id="GO:0008686">
    <property type="term" value="F:3,4-dihydroxy-2-butanone-4-phosphate synthase activity"/>
    <property type="evidence" value="ECO:0007669"/>
    <property type="project" value="UniProtKB-UniRule"/>
</dbReference>
<dbReference type="HOGENOM" id="CLU_020273_1_2_4"/>
<dbReference type="GO" id="GO:0005829">
    <property type="term" value="C:cytosol"/>
    <property type="evidence" value="ECO:0007669"/>
    <property type="project" value="TreeGrafter"/>
</dbReference>
<dbReference type="NCBIfam" id="NF010626">
    <property type="entry name" value="PRK14019.1"/>
    <property type="match status" value="1"/>
</dbReference>
<comment type="similarity">
    <text evidence="14">Belongs to the DHBP synthase family.</text>
</comment>
<feature type="compositionally biased region" description="Basic residues" evidence="15">
    <location>
        <begin position="39"/>
        <end position="54"/>
    </location>
</feature>
<reference evidence="17 18" key="1">
    <citation type="submission" date="2005-09" db="EMBL/GenBank/DDBJ databases">
        <authorList>
            <person name="Woods D.E."/>
            <person name="Nierman W.C."/>
        </authorList>
    </citation>
    <scope>NUCLEOTIDE SEQUENCE [LARGE SCALE GENOMIC DNA]</scope>
    <source>
        <strain evidence="17 18">1710b</strain>
    </source>
</reference>
<dbReference type="EC" id="4.1.99.12" evidence="7 14"/>
<dbReference type="FunFam" id="3.90.870.10:FF:000001">
    <property type="entry name" value="Riboflavin biosynthesis protein RibBA"/>
    <property type="match status" value="1"/>
</dbReference>
<feature type="compositionally biased region" description="Basic residues" evidence="15">
    <location>
        <begin position="110"/>
        <end position="131"/>
    </location>
</feature>
<feature type="binding site" evidence="14">
    <location>
        <position position="174"/>
    </location>
    <ligand>
        <name>Mg(2+)</name>
        <dbReference type="ChEBI" id="CHEBI:18420"/>
        <label>2</label>
    </ligand>
</feature>
<evidence type="ECO:0000256" key="11">
    <source>
        <dbReference type="ARBA" id="ARBA00022842"/>
    </source>
</evidence>
<gene>
    <name evidence="17" type="primary">ribBA</name>
    <name evidence="14" type="synonym">ribB</name>
    <name evidence="17" type="ordered locus">BURPS1710b_3102</name>
</gene>
<keyword evidence="9 14" id="KW-0686">Riboflavin biosynthesis</keyword>
<evidence type="ECO:0000313" key="18">
    <source>
        <dbReference type="Proteomes" id="UP000002700"/>
    </source>
</evidence>
<dbReference type="UniPathway" id="UPA00275">
    <property type="reaction ID" value="UER00399"/>
</dbReference>
<dbReference type="NCBIfam" id="TIGR00506">
    <property type="entry name" value="ribB"/>
    <property type="match status" value="1"/>
</dbReference>
<comment type="similarity">
    <text evidence="6">In the C-terminal section; belongs to the GTP cyclohydrolase II family.</text>
</comment>
<name>Q3JPM8_BURP1</name>
<organism evidence="17 18">
    <name type="scientific">Burkholderia pseudomallei (strain 1710b)</name>
    <dbReference type="NCBI Taxonomy" id="320372"/>
    <lineage>
        <taxon>Bacteria</taxon>
        <taxon>Pseudomonadati</taxon>
        <taxon>Pseudomonadota</taxon>
        <taxon>Betaproteobacteria</taxon>
        <taxon>Burkholderiales</taxon>
        <taxon>Burkholderiaceae</taxon>
        <taxon>Burkholderia</taxon>
        <taxon>pseudomallei group</taxon>
    </lineage>
</organism>
<evidence type="ECO:0000256" key="3">
    <source>
        <dbReference type="ARBA" id="ARBA00002284"/>
    </source>
</evidence>